<dbReference type="SUPFAM" id="SSF88659">
    <property type="entry name" value="Sigma3 and sigma4 domains of RNA polymerase sigma factors"/>
    <property type="match status" value="1"/>
</dbReference>
<keyword evidence="2" id="KW-0805">Transcription regulation</keyword>
<dbReference type="InterPro" id="IPR014284">
    <property type="entry name" value="RNA_pol_sigma-70_dom"/>
</dbReference>
<dbReference type="EMBL" id="BMKM01000003">
    <property type="protein sequence ID" value="GGE18958.1"/>
    <property type="molecule type" value="Genomic_DNA"/>
</dbReference>
<evidence type="ECO:0000313" key="7">
    <source>
        <dbReference type="EMBL" id="GGE18958.1"/>
    </source>
</evidence>
<dbReference type="GO" id="GO:0006352">
    <property type="term" value="P:DNA-templated transcription initiation"/>
    <property type="evidence" value="ECO:0007669"/>
    <property type="project" value="InterPro"/>
</dbReference>
<evidence type="ECO:0000256" key="1">
    <source>
        <dbReference type="ARBA" id="ARBA00010641"/>
    </source>
</evidence>
<dbReference type="RefSeq" id="WP_094256695.1">
    <property type="nucleotide sequence ID" value="NZ_BMKM01000003.1"/>
</dbReference>
<comment type="caution">
    <text evidence="7">The sequence shown here is derived from an EMBL/GenBank/DDBJ whole genome shotgun (WGS) entry which is preliminary data.</text>
</comment>
<feature type="domain" description="RNA polymerase sigma factor 70 region 4 type 2" evidence="6">
    <location>
        <begin position="121"/>
        <end position="171"/>
    </location>
</feature>
<dbReference type="GO" id="GO:0003677">
    <property type="term" value="F:DNA binding"/>
    <property type="evidence" value="ECO:0007669"/>
    <property type="project" value="InterPro"/>
</dbReference>
<dbReference type="InterPro" id="IPR036388">
    <property type="entry name" value="WH-like_DNA-bd_sf"/>
</dbReference>
<evidence type="ECO:0000259" key="5">
    <source>
        <dbReference type="Pfam" id="PF04542"/>
    </source>
</evidence>
<keyword evidence="3" id="KW-0731">Sigma factor</keyword>
<evidence type="ECO:0000256" key="4">
    <source>
        <dbReference type="ARBA" id="ARBA00023163"/>
    </source>
</evidence>
<proteinExistence type="inferred from homology"/>
<dbReference type="GO" id="GO:0016987">
    <property type="term" value="F:sigma factor activity"/>
    <property type="evidence" value="ECO:0007669"/>
    <property type="project" value="UniProtKB-KW"/>
</dbReference>
<dbReference type="InterPro" id="IPR013324">
    <property type="entry name" value="RNA_pol_sigma_r3/r4-like"/>
</dbReference>
<reference evidence="7" key="1">
    <citation type="journal article" date="2014" name="Int. J. Syst. Evol. Microbiol.">
        <title>Complete genome sequence of Corynebacterium casei LMG S-19264T (=DSM 44701T), isolated from a smear-ripened cheese.</title>
        <authorList>
            <consortium name="US DOE Joint Genome Institute (JGI-PGF)"/>
            <person name="Walter F."/>
            <person name="Albersmeier A."/>
            <person name="Kalinowski J."/>
            <person name="Ruckert C."/>
        </authorList>
    </citation>
    <scope>NUCLEOTIDE SEQUENCE</scope>
    <source>
        <strain evidence="7">CGMCC 1.15966</strain>
    </source>
</reference>
<dbReference type="PANTHER" id="PTHR43133:SF46">
    <property type="entry name" value="RNA POLYMERASE SIGMA-70 FACTOR ECF SUBFAMILY"/>
    <property type="match status" value="1"/>
</dbReference>
<evidence type="ECO:0000256" key="3">
    <source>
        <dbReference type="ARBA" id="ARBA00023082"/>
    </source>
</evidence>
<accession>A0A8H9FYA7</accession>
<dbReference type="Pfam" id="PF04542">
    <property type="entry name" value="Sigma70_r2"/>
    <property type="match status" value="1"/>
</dbReference>
<reference evidence="7" key="2">
    <citation type="submission" date="2020-09" db="EMBL/GenBank/DDBJ databases">
        <authorList>
            <person name="Sun Q."/>
            <person name="Zhou Y."/>
        </authorList>
    </citation>
    <scope>NUCLEOTIDE SEQUENCE</scope>
    <source>
        <strain evidence="7">CGMCC 1.15966</strain>
    </source>
</reference>
<dbReference type="Gene3D" id="1.10.10.10">
    <property type="entry name" value="Winged helix-like DNA-binding domain superfamily/Winged helix DNA-binding domain"/>
    <property type="match status" value="1"/>
</dbReference>
<feature type="domain" description="RNA polymerase sigma-70 region 2" evidence="5">
    <location>
        <begin position="26"/>
        <end position="84"/>
    </location>
</feature>
<organism evidence="7 8">
    <name type="scientific">Sphingobacterium cellulitidis</name>
    <dbReference type="NCBI Taxonomy" id="1768011"/>
    <lineage>
        <taxon>Bacteria</taxon>
        <taxon>Pseudomonadati</taxon>
        <taxon>Bacteroidota</taxon>
        <taxon>Sphingobacteriia</taxon>
        <taxon>Sphingobacteriales</taxon>
        <taxon>Sphingobacteriaceae</taxon>
        <taxon>Sphingobacterium</taxon>
    </lineage>
</organism>
<comment type="similarity">
    <text evidence="1">Belongs to the sigma-70 factor family. ECF subfamily.</text>
</comment>
<sequence length="200" mass="23011">MNFPNPQLAALTSGQEFGLKHYMKVHGSALRYFAFSIVKDKSVAEEIVSDSFVKLWTGREKVSTESGIKAFLYISTKNACLDHINLLKNKVVHDYEMLDELTSPNEDILTKMIQIELIKLIVEEVEKLPKQQARIFKMTYFEQKETDEICDELGLSSSSIYFARSKALATLKKAFGFKRNPNFQEFTFILFLISDFLIEN</sequence>
<dbReference type="AlphaFoldDB" id="A0A8H9FYA7"/>
<keyword evidence="8" id="KW-1185">Reference proteome</keyword>
<dbReference type="InterPro" id="IPR013249">
    <property type="entry name" value="RNA_pol_sigma70_r4_t2"/>
</dbReference>
<evidence type="ECO:0000313" key="8">
    <source>
        <dbReference type="Proteomes" id="UP000614460"/>
    </source>
</evidence>
<dbReference type="InterPro" id="IPR013325">
    <property type="entry name" value="RNA_pol_sigma_r2"/>
</dbReference>
<dbReference type="PANTHER" id="PTHR43133">
    <property type="entry name" value="RNA POLYMERASE ECF-TYPE SIGMA FACTO"/>
    <property type="match status" value="1"/>
</dbReference>
<dbReference type="NCBIfam" id="TIGR02937">
    <property type="entry name" value="sigma70-ECF"/>
    <property type="match status" value="1"/>
</dbReference>
<name>A0A8H9FYA7_9SPHI</name>
<dbReference type="Proteomes" id="UP000614460">
    <property type="component" value="Unassembled WGS sequence"/>
</dbReference>
<keyword evidence="4" id="KW-0804">Transcription</keyword>
<gene>
    <name evidence="7" type="ORF">GCM10011516_15820</name>
</gene>
<evidence type="ECO:0000259" key="6">
    <source>
        <dbReference type="Pfam" id="PF08281"/>
    </source>
</evidence>
<dbReference type="InterPro" id="IPR007627">
    <property type="entry name" value="RNA_pol_sigma70_r2"/>
</dbReference>
<dbReference type="SUPFAM" id="SSF88946">
    <property type="entry name" value="Sigma2 domain of RNA polymerase sigma factors"/>
    <property type="match status" value="1"/>
</dbReference>
<keyword evidence="7" id="KW-0240">DNA-directed RNA polymerase</keyword>
<dbReference type="Gene3D" id="1.10.1740.10">
    <property type="match status" value="1"/>
</dbReference>
<dbReference type="GO" id="GO:0000428">
    <property type="term" value="C:DNA-directed RNA polymerase complex"/>
    <property type="evidence" value="ECO:0007669"/>
    <property type="project" value="UniProtKB-KW"/>
</dbReference>
<protein>
    <submittedName>
        <fullName evidence="7">DNA-directed RNA polymerase sigma-70 factor</fullName>
    </submittedName>
</protein>
<evidence type="ECO:0000256" key="2">
    <source>
        <dbReference type="ARBA" id="ARBA00023015"/>
    </source>
</evidence>
<dbReference type="Pfam" id="PF08281">
    <property type="entry name" value="Sigma70_r4_2"/>
    <property type="match status" value="1"/>
</dbReference>
<dbReference type="InterPro" id="IPR039425">
    <property type="entry name" value="RNA_pol_sigma-70-like"/>
</dbReference>